<keyword evidence="3" id="KW-1185">Reference proteome</keyword>
<feature type="transmembrane region" description="Helical" evidence="1">
    <location>
        <begin position="539"/>
        <end position="558"/>
    </location>
</feature>
<protein>
    <submittedName>
        <fullName evidence="2">Uncharacterized protein</fullName>
    </submittedName>
</protein>
<gene>
    <name evidence="2" type="ORF">SAMN04487992_106131</name>
</gene>
<keyword evidence="1" id="KW-0812">Transmembrane</keyword>
<sequence length="954" mass="107435">MKASTAQNNFEIITSYQDQVVENNKLHLDFDKIENAIIQLELVVQHKVDSSFFEEVEWVIIENTIRVDESDYTGGRKAELTLSKEQAGAHDAPSFLEIQAVLHPEKKVLGKVEISLVASPTITEASWFETEKFQAINETIFNTIVGIDIAGEAITGITLVAEICLESTNEVITSFEAKKDVYQYQWHAKNIILLNEERKVYLLISYIGRNGKRVIYNGKSQNNLLTINGNRKVKEPITAPNALTAVTVGTELYFTQRYEPCKYKTISYSFADQDSVTIFDEDSEPTNTPYRQPNIAILVGAHKKPLVIEVTGHDENTKCSAVERGKEAHSKRIINKDDVLEDHLISYEGNKLSFTPYFPYKYLDEYHRLKSSKYLEFLVDYFIPPKAEEITIPVETCRYSKNIGVKIAPDVSWSAHFQMMLSPSQLESVPEELQILDKKDMYFRGIHNIKLHKGIDELIEKYRPQIEDIGSYFMLPITMIPNLGVFKSINEFVISVILDYIKSLGSCMAVGVHAYYNEEDGDCREIVSYTERYPQIGNVIFGVIIVIFVIVDILLLIFSGGSSAAARIGIKVSAKTVSMARKIQKAQDIYNTIGNKTEHSIFQIDMPIITHSIGYGYKIFPDGTSGYNYELKLSANPIFGLTAEVQGHAGDYLLDITGVSTLFSAARFGVGFWGKILRLKKYKKNIPLSKRVYQMQRNKDKNMASSALDATLSLNKSGFRKLITPNDIIIILNAMEENLSTKAQQYALELGQSLEYSIKISGKYSAQFMVDFNIPDDGAPILEMKNTMPNGEVVTTNSNNEQKSVSFSRKTNIPVYAFVKASSEFTFTTNWIAPYVPEWLGAELKETAVKTEIGVDGKAEAMLQGGISFERKYGLDNEGGPFSQDFFNFSGIAGNYDYNVKIDRKGKKRSSSKKEKKSDIELKGGKPDLIILKPLNFPSKINYLFNLQDIKKGL</sequence>
<accession>A0A1G7HKT8</accession>
<reference evidence="3" key="1">
    <citation type="submission" date="2016-10" db="EMBL/GenBank/DDBJ databases">
        <authorList>
            <person name="Varghese N."/>
            <person name="Submissions S."/>
        </authorList>
    </citation>
    <scope>NUCLEOTIDE SEQUENCE [LARGE SCALE GENOMIC DNA]</scope>
    <source>
        <strain evidence="3">DSM 24729</strain>
    </source>
</reference>
<dbReference type="Proteomes" id="UP000182114">
    <property type="component" value="Unassembled WGS sequence"/>
</dbReference>
<evidence type="ECO:0000256" key="1">
    <source>
        <dbReference type="SAM" id="Phobius"/>
    </source>
</evidence>
<evidence type="ECO:0000313" key="2">
    <source>
        <dbReference type="EMBL" id="SDF00884.1"/>
    </source>
</evidence>
<dbReference type="AlphaFoldDB" id="A0A1G7HKT8"/>
<organism evidence="2 3">
    <name type="scientific">Cellulophaga baltica</name>
    <dbReference type="NCBI Taxonomy" id="76594"/>
    <lineage>
        <taxon>Bacteria</taxon>
        <taxon>Pseudomonadati</taxon>
        <taxon>Bacteroidota</taxon>
        <taxon>Flavobacteriia</taxon>
        <taxon>Flavobacteriales</taxon>
        <taxon>Flavobacteriaceae</taxon>
        <taxon>Cellulophaga</taxon>
    </lineage>
</organism>
<dbReference type="RefSeq" id="WP_074538481.1">
    <property type="nucleotide sequence ID" value="NZ_FNBD01000006.1"/>
</dbReference>
<keyword evidence="1" id="KW-0472">Membrane</keyword>
<dbReference type="EMBL" id="FNBD01000006">
    <property type="protein sequence ID" value="SDF00884.1"/>
    <property type="molecule type" value="Genomic_DNA"/>
</dbReference>
<name>A0A1G7HKT8_9FLAO</name>
<proteinExistence type="predicted"/>
<evidence type="ECO:0000313" key="3">
    <source>
        <dbReference type="Proteomes" id="UP000182114"/>
    </source>
</evidence>
<keyword evidence="1" id="KW-1133">Transmembrane helix</keyword>